<comment type="caution">
    <text evidence="1">The sequence shown here is derived from an EMBL/GenBank/DDBJ whole genome shotgun (WGS) entry which is preliminary data.</text>
</comment>
<evidence type="ECO:0000313" key="2">
    <source>
        <dbReference type="Proteomes" id="UP001611075"/>
    </source>
</evidence>
<evidence type="ECO:0000313" key="1">
    <source>
        <dbReference type="EMBL" id="MFI0797016.1"/>
    </source>
</evidence>
<dbReference type="Proteomes" id="UP001611075">
    <property type="component" value="Unassembled WGS sequence"/>
</dbReference>
<organism evidence="1 2">
    <name type="scientific">Micromonospora rubida</name>
    <dbReference type="NCBI Taxonomy" id="2697657"/>
    <lineage>
        <taxon>Bacteria</taxon>
        <taxon>Bacillati</taxon>
        <taxon>Actinomycetota</taxon>
        <taxon>Actinomycetes</taxon>
        <taxon>Micromonosporales</taxon>
        <taxon>Micromonosporaceae</taxon>
        <taxon>Micromonospora</taxon>
    </lineage>
</organism>
<accession>A0ABW7STK5</accession>
<dbReference type="EMBL" id="JBIRPU010000041">
    <property type="protein sequence ID" value="MFI0797016.1"/>
    <property type="molecule type" value="Genomic_DNA"/>
</dbReference>
<reference evidence="1 2" key="1">
    <citation type="submission" date="2024-10" db="EMBL/GenBank/DDBJ databases">
        <title>The Natural Products Discovery Center: Release of the First 8490 Sequenced Strains for Exploring Actinobacteria Biosynthetic Diversity.</title>
        <authorList>
            <person name="Kalkreuter E."/>
            <person name="Kautsar S.A."/>
            <person name="Yang D."/>
            <person name="Bader C.D."/>
            <person name="Teijaro C.N."/>
            <person name="Fluegel L."/>
            <person name="Davis C.M."/>
            <person name="Simpson J.R."/>
            <person name="Lauterbach L."/>
            <person name="Steele A.D."/>
            <person name="Gui C."/>
            <person name="Meng S."/>
            <person name="Li G."/>
            <person name="Viehrig K."/>
            <person name="Ye F."/>
            <person name="Su P."/>
            <person name="Kiefer A.F."/>
            <person name="Nichols A."/>
            <person name="Cepeda A.J."/>
            <person name="Yan W."/>
            <person name="Fan B."/>
            <person name="Jiang Y."/>
            <person name="Adhikari A."/>
            <person name="Zheng C.-J."/>
            <person name="Schuster L."/>
            <person name="Cowan T.M."/>
            <person name="Smanski M.J."/>
            <person name="Chevrette M.G."/>
            <person name="De Carvalho L.P.S."/>
            <person name="Shen B."/>
        </authorList>
    </citation>
    <scope>NUCLEOTIDE SEQUENCE [LARGE SCALE GENOMIC DNA]</scope>
    <source>
        <strain evidence="1 2">NPDC021253</strain>
    </source>
</reference>
<protein>
    <submittedName>
        <fullName evidence="1">Uncharacterized protein</fullName>
    </submittedName>
</protein>
<gene>
    <name evidence="1" type="ORF">ACH4OY_30685</name>
</gene>
<name>A0ABW7STK5_9ACTN</name>
<sequence length="135" mass="14642">MTLALISDVQRNLATNPTPDGAEARSALLVAHQIGMSAADVMPDIADRWTFASLTIGECIDRLTEGMPGELTLTVDLPQLTADMAEETREPIRSLLRALADLYADAATDDTASPWRRLAWASAAQHLDRATRELP</sequence>
<proteinExistence type="predicted"/>
<dbReference type="RefSeq" id="WP_396685652.1">
    <property type="nucleotide sequence ID" value="NZ_JBIRPU010000041.1"/>
</dbReference>
<keyword evidence="2" id="KW-1185">Reference proteome</keyword>